<evidence type="ECO:0000259" key="6">
    <source>
        <dbReference type="Pfam" id="PF02826"/>
    </source>
</evidence>
<evidence type="ECO:0000313" key="7">
    <source>
        <dbReference type="EMBL" id="MSS14449.1"/>
    </source>
</evidence>
<keyword evidence="3" id="KW-0520">NAD</keyword>
<keyword evidence="8" id="KW-1185">Reference proteome</keyword>
<keyword evidence="2 4" id="KW-0560">Oxidoreductase</keyword>
<evidence type="ECO:0000256" key="4">
    <source>
        <dbReference type="RuleBase" id="RU003719"/>
    </source>
</evidence>
<dbReference type="PROSITE" id="PS00671">
    <property type="entry name" value="D_2_HYDROXYACID_DH_3"/>
    <property type="match status" value="1"/>
</dbReference>
<dbReference type="EMBL" id="VULZ01000004">
    <property type="protein sequence ID" value="MSS14449.1"/>
    <property type="molecule type" value="Genomic_DNA"/>
</dbReference>
<dbReference type="CDD" id="cd12172">
    <property type="entry name" value="PGDH_like_2"/>
    <property type="match status" value="1"/>
</dbReference>
<dbReference type="Gene3D" id="3.40.50.720">
    <property type="entry name" value="NAD(P)-binding Rossmann-like Domain"/>
    <property type="match status" value="2"/>
</dbReference>
<feature type="domain" description="D-isomer specific 2-hydroxyacid dehydrogenase NAD-binding" evidence="6">
    <location>
        <begin position="118"/>
        <end position="290"/>
    </location>
</feature>
<dbReference type="InterPro" id="IPR036291">
    <property type="entry name" value="NAD(P)-bd_dom_sf"/>
</dbReference>
<dbReference type="Proteomes" id="UP000481852">
    <property type="component" value="Unassembled WGS sequence"/>
</dbReference>
<gene>
    <name evidence="7" type="ORF">FYJ35_05235</name>
</gene>
<dbReference type="PANTHER" id="PTHR42789">
    <property type="entry name" value="D-ISOMER SPECIFIC 2-HYDROXYACID DEHYDROGENASE FAMILY PROTEIN (AFU_ORTHOLOGUE AFUA_6G10090)"/>
    <property type="match status" value="1"/>
</dbReference>
<dbReference type="Pfam" id="PF02826">
    <property type="entry name" value="2-Hacid_dh_C"/>
    <property type="match status" value="1"/>
</dbReference>
<accession>A0A6L5X206</accession>
<dbReference type="InterPro" id="IPR006139">
    <property type="entry name" value="D-isomer_2_OHA_DH_cat_dom"/>
</dbReference>
<protein>
    <submittedName>
        <fullName evidence="7">Phosphoglycerate dehydrogenase</fullName>
    </submittedName>
</protein>
<evidence type="ECO:0000256" key="1">
    <source>
        <dbReference type="ARBA" id="ARBA00005854"/>
    </source>
</evidence>
<dbReference type="InterPro" id="IPR006140">
    <property type="entry name" value="D-isomer_DH_NAD-bd"/>
</dbReference>
<dbReference type="Pfam" id="PF00389">
    <property type="entry name" value="2-Hacid_dh"/>
    <property type="match status" value="1"/>
</dbReference>
<comment type="caution">
    <text evidence="7">The sequence shown here is derived from an EMBL/GenBank/DDBJ whole genome shotgun (WGS) entry which is preliminary data.</text>
</comment>
<dbReference type="GO" id="GO:0016616">
    <property type="term" value="F:oxidoreductase activity, acting on the CH-OH group of donors, NAD or NADP as acceptor"/>
    <property type="evidence" value="ECO:0007669"/>
    <property type="project" value="InterPro"/>
</dbReference>
<evidence type="ECO:0000256" key="3">
    <source>
        <dbReference type="ARBA" id="ARBA00023027"/>
    </source>
</evidence>
<dbReference type="InterPro" id="IPR029753">
    <property type="entry name" value="D-isomer_DH_CS"/>
</dbReference>
<evidence type="ECO:0000259" key="5">
    <source>
        <dbReference type="Pfam" id="PF00389"/>
    </source>
</evidence>
<dbReference type="GO" id="GO:0051287">
    <property type="term" value="F:NAD binding"/>
    <property type="evidence" value="ECO:0007669"/>
    <property type="project" value="InterPro"/>
</dbReference>
<evidence type="ECO:0000313" key="8">
    <source>
        <dbReference type="Proteomes" id="UP000481852"/>
    </source>
</evidence>
<reference evidence="7 8" key="1">
    <citation type="submission" date="2019-08" db="EMBL/GenBank/DDBJ databases">
        <title>In-depth cultivation of the pig gut microbiome towards novel bacterial diversity and tailored functional studies.</title>
        <authorList>
            <person name="Wylensek D."/>
            <person name="Hitch T.C.A."/>
            <person name="Clavel T."/>
        </authorList>
    </citation>
    <scope>NUCLEOTIDE SEQUENCE [LARGE SCALE GENOMIC DNA]</scope>
    <source>
        <strain evidence="7 8">Oil+RF-744-WCA-WT-11</strain>
    </source>
</reference>
<dbReference type="RefSeq" id="WP_154524237.1">
    <property type="nucleotide sequence ID" value="NZ_VULZ01000004.1"/>
</dbReference>
<comment type="similarity">
    <text evidence="1 4">Belongs to the D-isomer specific 2-hydroxyacid dehydrogenase family.</text>
</comment>
<evidence type="ECO:0000256" key="2">
    <source>
        <dbReference type="ARBA" id="ARBA00023002"/>
    </source>
</evidence>
<name>A0A6L5X206_9FIRM</name>
<dbReference type="PANTHER" id="PTHR42789:SF1">
    <property type="entry name" value="D-ISOMER SPECIFIC 2-HYDROXYACID DEHYDROGENASE FAMILY PROTEIN (AFU_ORTHOLOGUE AFUA_6G10090)"/>
    <property type="match status" value="1"/>
</dbReference>
<dbReference type="AlphaFoldDB" id="A0A6L5X206"/>
<sequence>MQKVLVSASHFDTLCQDAWKLFEEHHLEVIYDPGKEFPAYSTEEIRAMGDREEFAAALIGMDDYRDEEKYRLLPNLKAVAKFGVGVDNVDIAMAKRHGVRVLNAPGQNSNAVAELTVGFIIDVLRHIVPLHEKMTEGKWPRVMGSEMKGKTVGLVGFGAIARLVAEKLRGFDVQILAFDLYPDRKEAERLGVEMTTLDHVVKESDVISLHVPATKDNVHQFNSDMFAKMKDGAYLINAARGALVDLDDLAEAIQSGKIAGAALDAFETEPLPLDSPILACSNIVLTPHTGAETVESYYNVSMTTAKDIIAVLEGRKPVHAVG</sequence>
<feature type="domain" description="D-isomer specific 2-hydroxyacid dehydrogenase catalytic" evidence="5">
    <location>
        <begin position="11"/>
        <end position="321"/>
    </location>
</feature>
<dbReference type="SUPFAM" id="SSF52283">
    <property type="entry name" value="Formate/glycerate dehydrogenase catalytic domain-like"/>
    <property type="match status" value="1"/>
</dbReference>
<dbReference type="InterPro" id="IPR050857">
    <property type="entry name" value="D-2-hydroxyacid_DH"/>
</dbReference>
<dbReference type="FunFam" id="3.40.50.720:FF:000203">
    <property type="entry name" value="D-3-phosphoglycerate dehydrogenase (SerA)"/>
    <property type="match status" value="1"/>
</dbReference>
<dbReference type="SUPFAM" id="SSF51735">
    <property type="entry name" value="NAD(P)-binding Rossmann-fold domains"/>
    <property type="match status" value="1"/>
</dbReference>
<proteinExistence type="inferred from homology"/>
<organism evidence="7 8">
    <name type="scientific">Porcincola intestinalis</name>
    <dbReference type="NCBI Taxonomy" id="2606632"/>
    <lineage>
        <taxon>Bacteria</taxon>
        <taxon>Bacillati</taxon>
        <taxon>Bacillota</taxon>
        <taxon>Clostridia</taxon>
        <taxon>Lachnospirales</taxon>
        <taxon>Lachnospiraceae</taxon>
        <taxon>Porcincola</taxon>
    </lineage>
</organism>